<dbReference type="CDD" id="cd06173">
    <property type="entry name" value="MFS_MefA_like"/>
    <property type="match status" value="1"/>
</dbReference>
<dbReference type="RefSeq" id="WP_406830979.1">
    <property type="nucleotide sequence ID" value="NZ_CP157483.1"/>
</dbReference>
<sequence length="430" mass="44613">MTDRPAPVAALPLRRNRDFSLLWLGEGVSVLGNATTSVLLPLLAVVAFDAGPGWMGILTAAAWVPWLLIGLPAGAWVDRLPARRVMVVSDLVAASVLVSVPVAWAMGSLTLTHVVLAALGNGTCTVFFRAAYPALVRQVAPAEQQERVFARLFGTESAMQVAGPGVGGLLAQLGSAALGLVVDAVSFLVSAACLAMLRLTPAAQPSPTAGPPRPSLRRSIREGVDYIRGDRILRFFTVMGGLSNFGLTGYGALLVLFLVRDLGMSPATVGVVMATGSIGGFLGAALATRVSSRLGSARAVLWLQVVAGPTALLVPLATPGAGTAYLVAGQLLVGTGVVAGNVIRGAWRNRYVPEAMLARQVTTAQVVNYGTMPIAGLVAGFLGTQVGLRPTIAVMAAVHALACLSMFWSPLRGRRDMPEVNPDEGLLVSR</sequence>
<keyword evidence="5 7" id="KW-1133">Transmembrane helix</keyword>
<accession>A0AAU7JTG3</accession>
<dbReference type="Pfam" id="PF05977">
    <property type="entry name" value="MFS_3"/>
    <property type="match status" value="1"/>
</dbReference>
<evidence type="ECO:0000259" key="8">
    <source>
        <dbReference type="PROSITE" id="PS50850"/>
    </source>
</evidence>
<dbReference type="InterPro" id="IPR010290">
    <property type="entry name" value="TM_effector"/>
</dbReference>
<organism evidence="9">
    <name type="scientific">Pedococcus sp. KACC 23699</name>
    <dbReference type="NCBI Taxonomy" id="3149228"/>
    <lineage>
        <taxon>Bacteria</taxon>
        <taxon>Bacillati</taxon>
        <taxon>Actinomycetota</taxon>
        <taxon>Actinomycetes</taxon>
        <taxon>Micrococcales</taxon>
        <taxon>Intrasporangiaceae</taxon>
        <taxon>Pedococcus</taxon>
    </lineage>
</organism>
<keyword evidence="4 7" id="KW-0812">Transmembrane</keyword>
<dbReference type="Gene3D" id="1.20.1250.20">
    <property type="entry name" value="MFS general substrate transporter like domains"/>
    <property type="match status" value="1"/>
</dbReference>
<feature type="transmembrane region" description="Helical" evidence="7">
    <location>
        <begin position="392"/>
        <end position="411"/>
    </location>
</feature>
<reference evidence="9" key="1">
    <citation type="submission" date="2024-05" db="EMBL/GenBank/DDBJ databases">
        <authorList>
            <person name="Kim S."/>
            <person name="Heo J."/>
            <person name="Choi H."/>
            <person name="Choi Y."/>
            <person name="Kwon S.-W."/>
            <person name="Kim Y."/>
        </authorList>
    </citation>
    <scope>NUCLEOTIDE SEQUENCE</scope>
    <source>
        <strain evidence="9">KACC 23699</strain>
    </source>
</reference>
<feature type="transmembrane region" description="Helical" evidence="7">
    <location>
        <begin position="176"/>
        <end position="197"/>
    </location>
</feature>
<protein>
    <submittedName>
        <fullName evidence="9">MFS transporter</fullName>
    </submittedName>
</protein>
<dbReference type="InterPro" id="IPR020846">
    <property type="entry name" value="MFS_dom"/>
</dbReference>
<dbReference type="PROSITE" id="PS50850">
    <property type="entry name" value="MFS"/>
    <property type="match status" value="1"/>
</dbReference>
<proteinExistence type="predicted"/>
<evidence type="ECO:0000256" key="2">
    <source>
        <dbReference type="ARBA" id="ARBA00022448"/>
    </source>
</evidence>
<evidence type="ECO:0000256" key="3">
    <source>
        <dbReference type="ARBA" id="ARBA00022475"/>
    </source>
</evidence>
<dbReference type="SUPFAM" id="SSF103473">
    <property type="entry name" value="MFS general substrate transporter"/>
    <property type="match status" value="1"/>
</dbReference>
<keyword evidence="3" id="KW-1003">Cell membrane</keyword>
<dbReference type="AlphaFoldDB" id="A0AAU7JTG3"/>
<comment type="subcellular location">
    <subcellularLocation>
        <location evidence="1">Cell membrane</location>
        <topology evidence="1">Multi-pass membrane protein</topology>
    </subcellularLocation>
</comment>
<feature type="domain" description="Major facilitator superfamily (MFS) profile" evidence="8">
    <location>
        <begin position="232"/>
        <end position="430"/>
    </location>
</feature>
<evidence type="ECO:0000313" key="9">
    <source>
        <dbReference type="EMBL" id="XBO43540.1"/>
    </source>
</evidence>
<gene>
    <name evidence="9" type="ORF">ABEG17_18555</name>
</gene>
<feature type="transmembrane region" description="Helical" evidence="7">
    <location>
        <begin position="324"/>
        <end position="346"/>
    </location>
</feature>
<evidence type="ECO:0000256" key="5">
    <source>
        <dbReference type="ARBA" id="ARBA00022989"/>
    </source>
</evidence>
<name>A0AAU7JTG3_9MICO</name>
<feature type="transmembrane region" description="Helical" evidence="7">
    <location>
        <begin position="85"/>
        <end position="107"/>
    </location>
</feature>
<dbReference type="GO" id="GO:0022857">
    <property type="term" value="F:transmembrane transporter activity"/>
    <property type="evidence" value="ECO:0007669"/>
    <property type="project" value="InterPro"/>
</dbReference>
<evidence type="ECO:0000256" key="6">
    <source>
        <dbReference type="ARBA" id="ARBA00023136"/>
    </source>
</evidence>
<feature type="transmembrane region" description="Helical" evidence="7">
    <location>
        <begin position="265"/>
        <end position="287"/>
    </location>
</feature>
<dbReference type="GO" id="GO:0005886">
    <property type="term" value="C:plasma membrane"/>
    <property type="evidence" value="ECO:0007669"/>
    <property type="project" value="UniProtKB-SubCell"/>
</dbReference>
<feature type="transmembrane region" description="Helical" evidence="7">
    <location>
        <begin position="299"/>
        <end position="318"/>
    </location>
</feature>
<evidence type="ECO:0000256" key="1">
    <source>
        <dbReference type="ARBA" id="ARBA00004651"/>
    </source>
</evidence>
<feature type="transmembrane region" description="Helical" evidence="7">
    <location>
        <begin position="366"/>
        <end position="386"/>
    </location>
</feature>
<feature type="transmembrane region" description="Helical" evidence="7">
    <location>
        <begin position="21"/>
        <end position="48"/>
    </location>
</feature>
<dbReference type="EMBL" id="CP157483">
    <property type="protein sequence ID" value="XBO43540.1"/>
    <property type="molecule type" value="Genomic_DNA"/>
</dbReference>
<dbReference type="InterPro" id="IPR036259">
    <property type="entry name" value="MFS_trans_sf"/>
</dbReference>
<keyword evidence="6 7" id="KW-0472">Membrane</keyword>
<feature type="transmembrane region" description="Helical" evidence="7">
    <location>
        <begin position="235"/>
        <end position="259"/>
    </location>
</feature>
<keyword evidence="2" id="KW-0813">Transport</keyword>
<evidence type="ECO:0000256" key="4">
    <source>
        <dbReference type="ARBA" id="ARBA00022692"/>
    </source>
</evidence>
<dbReference type="PANTHER" id="PTHR23513:SF6">
    <property type="entry name" value="MAJOR FACILITATOR SUPERFAMILY ASSOCIATED DOMAIN-CONTAINING PROTEIN"/>
    <property type="match status" value="1"/>
</dbReference>
<evidence type="ECO:0000256" key="7">
    <source>
        <dbReference type="SAM" id="Phobius"/>
    </source>
</evidence>
<dbReference type="PANTHER" id="PTHR23513">
    <property type="entry name" value="INTEGRAL MEMBRANE EFFLUX PROTEIN-RELATED"/>
    <property type="match status" value="1"/>
</dbReference>
<feature type="transmembrane region" description="Helical" evidence="7">
    <location>
        <begin position="54"/>
        <end position="73"/>
    </location>
</feature>